<dbReference type="Proteomes" id="UP000663888">
    <property type="component" value="Unassembled WGS sequence"/>
</dbReference>
<evidence type="ECO:0000256" key="2">
    <source>
        <dbReference type="SAM" id="Phobius"/>
    </source>
</evidence>
<feature type="region of interest" description="Disordered" evidence="1">
    <location>
        <begin position="336"/>
        <end position="396"/>
    </location>
</feature>
<feature type="transmembrane region" description="Helical" evidence="2">
    <location>
        <begin position="216"/>
        <end position="236"/>
    </location>
</feature>
<feature type="transmembrane region" description="Helical" evidence="2">
    <location>
        <begin position="58"/>
        <end position="78"/>
    </location>
</feature>
<gene>
    <name evidence="3" type="ORF">RDB_LOCUS144267</name>
</gene>
<feature type="transmembrane region" description="Helical" evidence="2">
    <location>
        <begin position="175"/>
        <end position="196"/>
    </location>
</feature>
<accession>A0A8H3CPW1</accession>
<sequence>MSTTVDVNTNMDPSTSNIADPLTSNLRVATFSIALFDVIQTIPGEIQLYRKQIKNGRMSLVCFLFIVVRYVSIASLVLNGVGFYGSKFTMESCVKFRLAPPVTKMIAGIACQCIIFLRTWAISRKSRPVLITLGVLFVACLPFLVLGNVYARNPYVQNGSCIAKQAKNTFNTAPMYYGAMSGFDLVACAIATYYLLDLNTKTSMSGFSRKVLKHGLIYAFGTTFANIIVLMAVCHVKYIEKLGAFLSVAITMIMAQHLVLSTQNFNDSTSAHYSSGQNLPSSGARPPFHGKAFLSDSGKTRPSSSVVVRGPGGGGRTGHMGTDTFELGVRIQTETHMDNGEDIGARTVDLQKVDSRSSTTGASGKGVPVQYDPERGYGNYDEDDTRKYDHDAKPLR</sequence>
<keyword evidence="2" id="KW-1133">Transmembrane helix</keyword>
<feature type="compositionally biased region" description="Basic and acidic residues" evidence="1">
    <location>
        <begin position="384"/>
        <end position="396"/>
    </location>
</feature>
<evidence type="ECO:0000313" key="4">
    <source>
        <dbReference type="Proteomes" id="UP000663888"/>
    </source>
</evidence>
<feature type="transmembrane region" description="Helical" evidence="2">
    <location>
        <begin position="98"/>
        <end position="117"/>
    </location>
</feature>
<feature type="transmembrane region" description="Helical" evidence="2">
    <location>
        <begin position="129"/>
        <end position="150"/>
    </location>
</feature>
<dbReference type="AlphaFoldDB" id="A0A8H3CPW1"/>
<organism evidence="3 4">
    <name type="scientific">Rhizoctonia solani</name>
    <dbReference type="NCBI Taxonomy" id="456999"/>
    <lineage>
        <taxon>Eukaryota</taxon>
        <taxon>Fungi</taxon>
        <taxon>Dikarya</taxon>
        <taxon>Basidiomycota</taxon>
        <taxon>Agaricomycotina</taxon>
        <taxon>Agaricomycetes</taxon>
        <taxon>Cantharellales</taxon>
        <taxon>Ceratobasidiaceae</taxon>
        <taxon>Rhizoctonia</taxon>
    </lineage>
</organism>
<proteinExistence type="predicted"/>
<evidence type="ECO:0000313" key="3">
    <source>
        <dbReference type="EMBL" id="CAE6493828.1"/>
    </source>
</evidence>
<name>A0A8H3CPW1_9AGAM</name>
<feature type="region of interest" description="Disordered" evidence="1">
    <location>
        <begin position="271"/>
        <end position="323"/>
    </location>
</feature>
<keyword evidence="2" id="KW-0472">Membrane</keyword>
<feature type="compositionally biased region" description="Low complexity" evidence="1">
    <location>
        <begin position="300"/>
        <end position="309"/>
    </location>
</feature>
<dbReference type="EMBL" id="CAJMWX010001525">
    <property type="protein sequence ID" value="CAE6493828.1"/>
    <property type="molecule type" value="Genomic_DNA"/>
</dbReference>
<feature type="compositionally biased region" description="Polar residues" evidence="1">
    <location>
        <begin position="271"/>
        <end position="281"/>
    </location>
</feature>
<evidence type="ECO:0008006" key="5">
    <source>
        <dbReference type="Google" id="ProtNLM"/>
    </source>
</evidence>
<evidence type="ECO:0000256" key="1">
    <source>
        <dbReference type="SAM" id="MobiDB-lite"/>
    </source>
</evidence>
<reference evidence="3" key="1">
    <citation type="submission" date="2021-01" db="EMBL/GenBank/DDBJ databases">
        <authorList>
            <person name="Kaushik A."/>
        </authorList>
    </citation>
    <scope>NUCLEOTIDE SEQUENCE</scope>
    <source>
        <strain evidence="3">AG4-R118</strain>
    </source>
</reference>
<protein>
    <recommendedName>
        <fullName evidence="5">Transmembrane protein</fullName>
    </recommendedName>
</protein>
<comment type="caution">
    <text evidence="3">The sequence shown here is derived from an EMBL/GenBank/DDBJ whole genome shotgun (WGS) entry which is preliminary data.</text>
</comment>
<keyword evidence="2" id="KW-0812">Transmembrane</keyword>